<feature type="compositionally biased region" description="Basic and acidic residues" evidence="1">
    <location>
        <begin position="477"/>
        <end position="490"/>
    </location>
</feature>
<feature type="compositionally biased region" description="Basic and acidic residues" evidence="1">
    <location>
        <begin position="431"/>
        <end position="445"/>
    </location>
</feature>
<proteinExistence type="predicted"/>
<feature type="region of interest" description="Disordered" evidence="1">
    <location>
        <begin position="298"/>
        <end position="373"/>
    </location>
</feature>
<reference evidence="2" key="1">
    <citation type="submission" date="2020-07" db="EMBL/GenBank/DDBJ databases">
        <title>Genome sequence and genetic diversity analysis of an under-domesticated orphan crop, white fonio (Digitaria exilis).</title>
        <authorList>
            <person name="Bennetzen J.L."/>
            <person name="Chen S."/>
            <person name="Ma X."/>
            <person name="Wang X."/>
            <person name="Yssel A.E.J."/>
            <person name="Chaluvadi S.R."/>
            <person name="Johnson M."/>
            <person name="Gangashetty P."/>
            <person name="Hamidou F."/>
            <person name="Sanogo M.D."/>
            <person name="Zwaenepoel A."/>
            <person name="Wallace J."/>
            <person name="Van De Peer Y."/>
            <person name="Van Deynze A."/>
        </authorList>
    </citation>
    <scope>NUCLEOTIDE SEQUENCE</scope>
    <source>
        <tissue evidence="2">Leaves</tissue>
    </source>
</reference>
<feature type="compositionally biased region" description="Low complexity" evidence="1">
    <location>
        <begin position="314"/>
        <end position="325"/>
    </location>
</feature>
<feature type="region of interest" description="Disordered" evidence="1">
    <location>
        <begin position="424"/>
        <end position="569"/>
    </location>
</feature>
<feature type="compositionally biased region" description="Basic and acidic residues" evidence="1">
    <location>
        <begin position="529"/>
        <end position="553"/>
    </location>
</feature>
<keyword evidence="3" id="KW-1185">Reference proteome</keyword>
<comment type="caution">
    <text evidence="2">The sequence shown here is derived from an EMBL/GenBank/DDBJ whole genome shotgun (WGS) entry which is preliminary data.</text>
</comment>
<protein>
    <submittedName>
        <fullName evidence="2">Uncharacterized protein</fullName>
    </submittedName>
</protein>
<dbReference type="EMBL" id="JACEFO010000097">
    <property type="protein sequence ID" value="KAF8781253.1"/>
    <property type="molecule type" value="Genomic_DNA"/>
</dbReference>
<evidence type="ECO:0000313" key="3">
    <source>
        <dbReference type="Proteomes" id="UP000636709"/>
    </source>
</evidence>
<feature type="compositionally biased region" description="Polar residues" evidence="1">
    <location>
        <begin position="495"/>
        <end position="515"/>
    </location>
</feature>
<sequence>MFAILVYGTLSPYLIFLPCPHRQPLDWPSLPTGPAPPPPPAHARGCSSPSTACSCPSRHRGALRVGVCLMRPQRSHIHGTTRYRPSAASIKERQLGVFTSQKIHGLCYRRPIARVMVRAPEAHEEHSPHLQAIKLALQPPICLPKNGVLAVHVPDPIRPCSFPSDRAGMRPGPIRPFQPKNDPISFPTEGYREQNPISVGGSRRLLAAAHGGGLQAACGQALGGARRVASRRGGLQVARRGGIQAAHIGGLQAVRRDEHRFFFMANLLLFSPSPTDLTLEFLVDPFKQQAMAWRCQAGEANRGGGSTARRQDEASATVAPSPTTTRFSAPFSPQSSRADRAPAGVDPRTLADGRPNDHLTRRRTHCSPQPPRQALTLASWRLGGDARWRSALRRTHRPKRFHNGLASNIKTYDALCARQATPHAIHGGSARGEDHGESQEARPRETANNIYPRAQQLGRREPELGCSRAAAMAEVRQGGERRSQPEEPPKHLPRSRNNTAARSSLGQTNCNSTNMKKGPYPGETATRSCKTERRGLWSDREETRASGNERGDDGGAFGGEKQGGEGRMTARERRLAGGHGGEQRSGAVKRGEGETINGALTAVRCCCCLPPPAAPLTELSPSGLDAWPANRPSAAAGRCQL</sequence>
<feature type="compositionally biased region" description="Basic and acidic residues" evidence="1">
    <location>
        <begin position="349"/>
        <end position="359"/>
    </location>
</feature>
<dbReference type="Proteomes" id="UP000636709">
    <property type="component" value="Unassembled WGS sequence"/>
</dbReference>
<dbReference type="AlphaFoldDB" id="A0A835FZV3"/>
<evidence type="ECO:0000313" key="2">
    <source>
        <dbReference type="EMBL" id="KAF8781253.1"/>
    </source>
</evidence>
<gene>
    <name evidence="2" type="ORF">HU200_000612</name>
</gene>
<organism evidence="2 3">
    <name type="scientific">Digitaria exilis</name>
    <dbReference type="NCBI Taxonomy" id="1010633"/>
    <lineage>
        <taxon>Eukaryota</taxon>
        <taxon>Viridiplantae</taxon>
        <taxon>Streptophyta</taxon>
        <taxon>Embryophyta</taxon>
        <taxon>Tracheophyta</taxon>
        <taxon>Spermatophyta</taxon>
        <taxon>Magnoliopsida</taxon>
        <taxon>Liliopsida</taxon>
        <taxon>Poales</taxon>
        <taxon>Poaceae</taxon>
        <taxon>PACMAD clade</taxon>
        <taxon>Panicoideae</taxon>
        <taxon>Panicodae</taxon>
        <taxon>Paniceae</taxon>
        <taxon>Anthephorinae</taxon>
        <taxon>Digitaria</taxon>
    </lineage>
</organism>
<name>A0A835FZV3_9POAL</name>
<accession>A0A835FZV3</accession>
<evidence type="ECO:0000256" key="1">
    <source>
        <dbReference type="SAM" id="MobiDB-lite"/>
    </source>
</evidence>